<accession>A0AAV9FEF7</accession>
<protein>
    <recommendedName>
        <fullName evidence="6">Pentatricopeptide repeat protein</fullName>
    </recommendedName>
</protein>
<dbReference type="Gene3D" id="1.25.40.10">
    <property type="entry name" value="Tetratricopeptide repeat domain"/>
    <property type="match status" value="1"/>
</dbReference>
<dbReference type="NCBIfam" id="TIGR00756">
    <property type="entry name" value="PPR"/>
    <property type="match status" value="2"/>
</dbReference>
<evidence type="ECO:0000256" key="2">
    <source>
        <dbReference type="ARBA" id="ARBA00022737"/>
    </source>
</evidence>
<evidence type="ECO:0008006" key="6">
    <source>
        <dbReference type="Google" id="ProtNLM"/>
    </source>
</evidence>
<comment type="similarity">
    <text evidence="1">Belongs to the PPR family. P subfamily.</text>
</comment>
<keyword evidence="2" id="KW-0677">Repeat</keyword>
<comment type="caution">
    <text evidence="4">The sequence shown here is derived from an EMBL/GenBank/DDBJ whole genome shotgun (WGS) entry which is preliminary data.</text>
</comment>
<evidence type="ECO:0000256" key="1">
    <source>
        <dbReference type="ARBA" id="ARBA00007626"/>
    </source>
</evidence>
<sequence>MIRHLTLYTHNILINSLCKLNRIDVGLSVLCGLFNRGFEPEVVTFTTLIKGFYNFCFTDKIRLAVVLFVNMSKKGYPVNVVTYGLIDGLCKVGDTGTALRLLRRMEESGLRPDLGIQRDDRRTRRARSGVQRASLEWMAIRGSQSRTWSLVLRILFGFIEMEVGG</sequence>
<dbReference type="InterPro" id="IPR011990">
    <property type="entry name" value="TPR-like_helical_dom_sf"/>
</dbReference>
<dbReference type="InterPro" id="IPR002885">
    <property type="entry name" value="PPR_rpt"/>
</dbReference>
<reference evidence="4" key="1">
    <citation type="journal article" date="2023" name="Nat. Commun.">
        <title>Diploid and tetraploid genomes of Acorus and the evolution of monocots.</title>
        <authorList>
            <person name="Ma L."/>
            <person name="Liu K.W."/>
            <person name="Li Z."/>
            <person name="Hsiao Y.Y."/>
            <person name="Qi Y."/>
            <person name="Fu T."/>
            <person name="Tang G.D."/>
            <person name="Zhang D."/>
            <person name="Sun W.H."/>
            <person name="Liu D.K."/>
            <person name="Li Y."/>
            <person name="Chen G.Z."/>
            <person name="Liu X.D."/>
            <person name="Liao X.Y."/>
            <person name="Jiang Y.T."/>
            <person name="Yu X."/>
            <person name="Hao Y."/>
            <person name="Huang J."/>
            <person name="Zhao X.W."/>
            <person name="Ke S."/>
            <person name="Chen Y.Y."/>
            <person name="Wu W.L."/>
            <person name="Hsu J.L."/>
            <person name="Lin Y.F."/>
            <person name="Huang M.D."/>
            <person name="Li C.Y."/>
            <person name="Huang L."/>
            <person name="Wang Z.W."/>
            <person name="Zhao X."/>
            <person name="Zhong W.Y."/>
            <person name="Peng D.H."/>
            <person name="Ahmad S."/>
            <person name="Lan S."/>
            <person name="Zhang J.S."/>
            <person name="Tsai W.C."/>
            <person name="Van de Peer Y."/>
            <person name="Liu Z.J."/>
        </authorList>
    </citation>
    <scope>NUCLEOTIDE SEQUENCE</scope>
    <source>
        <strain evidence="4">CP</strain>
    </source>
</reference>
<evidence type="ECO:0000313" key="5">
    <source>
        <dbReference type="Proteomes" id="UP001180020"/>
    </source>
</evidence>
<dbReference type="Proteomes" id="UP001180020">
    <property type="component" value="Unassembled WGS sequence"/>
</dbReference>
<gene>
    <name evidence="4" type="ORF">QJS10_CPA02g00917</name>
</gene>
<feature type="repeat" description="PPR" evidence="3">
    <location>
        <begin position="6"/>
        <end position="40"/>
    </location>
</feature>
<dbReference type="Pfam" id="PF12854">
    <property type="entry name" value="PPR_1"/>
    <property type="match status" value="1"/>
</dbReference>
<reference evidence="4" key="2">
    <citation type="submission" date="2023-06" db="EMBL/GenBank/DDBJ databases">
        <authorList>
            <person name="Ma L."/>
            <person name="Liu K.-W."/>
            <person name="Li Z."/>
            <person name="Hsiao Y.-Y."/>
            <person name="Qi Y."/>
            <person name="Fu T."/>
            <person name="Tang G."/>
            <person name="Zhang D."/>
            <person name="Sun W.-H."/>
            <person name="Liu D.-K."/>
            <person name="Li Y."/>
            <person name="Chen G.-Z."/>
            <person name="Liu X.-D."/>
            <person name="Liao X.-Y."/>
            <person name="Jiang Y.-T."/>
            <person name="Yu X."/>
            <person name="Hao Y."/>
            <person name="Huang J."/>
            <person name="Zhao X.-W."/>
            <person name="Ke S."/>
            <person name="Chen Y.-Y."/>
            <person name="Wu W.-L."/>
            <person name="Hsu J.-L."/>
            <person name="Lin Y.-F."/>
            <person name="Huang M.-D."/>
            <person name="Li C.-Y."/>
            <person name="Huang L."/>
            <person name="Wang Z.-W."/>
            <person name="Zhao X."/>
            <person name="Zhong W.-Y."/>
            <person name="Peng D.-H."/>
            <person name="Ahmad S."/>
            <person name="Lan S."/>
            <person name="Zhang J.-S."/>
            <person name="Tsai W.-C."/>
            <person name="Van De Peer Y."/>
            <person name="Liu Z.-J."/>
        </authorList>
    </citation>
    <scope>NUCLEOTIDE SEQUENCE</scope>
    <source>
        <strain evidence="4">CP</strain>
        <tissue evidence="4">Leaves</tissue>
    </source>
</reference>
<feature type="repeat" description="PPR" evidence="3">
    <location>
        <begin position="78"/>
        <end position="112"/>
    </location>
</feature>
<dbReference type="PROSITE" id="PS51375">
    <property type="entry name" value="PPR"/>
    <property type="match status" value="2"/>
</dbReference>
<dbReference type="EMBL" id="JAUJYO010000002">
    <property type="protein sequence ID" value="KAK1322778.1"/>
    <property type="molecule type" value="Genomic_DNA"/>
</dbReference>
<dbReference type="Pfam" id="PF13041">
    <property type="entry name" value="PPR_2"/>
    <property type="match status" value="1"/>
</dbReference>
<name>A0AAV9FEF7_ACOCL</name>
<evidence type="ECO:0000256" key="3">
    <source>
        <dbReference type="PROSITE-ProRule" id="PRU00708"/>
    </source>
</evidence>
<proteinExistence type="inferred from homology"/>
<dbReference type="AlphaFoldDB" id="A0AAV9FEF7"/>
<keyword evidence="5" id="KW-1185">Reference proteome</keyword>
<organism evidence="4 5">
    <name type="scientific">Acorus calamus</name>
    <name type="common">Sweet flag</name>
    <dbReference type="NCBI Taxonomy" id="4465"/>
    <lineage>
        <taxon>Eukaryota</taxon>
        <taxon>Viridiplantae</taxon>
        <taxon>Streptophyta</taxon>
        <taxon>Embryophyta</taxon>
        <taxon>Tracheophyta</taxon>
        <taxon>Spermatophyta</taxon>
        <taxon>Magnoliopsida</taxon>
        <taxon>Liliopsida</taxon>
        <taxon>Acoraceae</taxon>
        <taxon>Acorus</taxon>
    </lineage>
</organism>
<dbReference type="PANTHER" id="PTHR47941">
    <property type="entry name" value="PENTATRICOPEPTIDE REPEAT-CONTAINING PROTEIN 3, MITOCHONDRIAL"/>
    <property type="match status" value="1"/>
</dbReference>
<evidence type="ECO:0000313" key="4">
    <source>
        <dbReference type="EMBL" id="KAK1322778.1"/>
    </source>
</evidence>